<dbReference type="Proteomes" id="UP000011669">
    <property type="component" value="Unassembled WGS sequence"/>
</dbReference>
<protein>
    <submittedName>
        <fullName evidence="1">Uncharacterized protein</fullName>
    </submittedName>
</protein>
<dbReference type="InParanoid" id="M0MEK6"/>
<comment type="caution">
    <text evidence="1">The sequence shown here is derived from an EMBL/GenBank/DDBJ whole genome shotgun (WGS) entry which is preliminary data.</text>
</comment>
<dbReference type="EMBL" id="AOMD01000030">
    <property type="protein sequence ID" value="EMA43089.1"/>
    <property type="molecule type" value="Genomic_DNA"/>
</dbReference>
<accession>M0MEK6</accession>
<dbReference type="PATRIC" id="fig|1227455.4.peg.2839"/>
<gene>
    <name evidence="1" type="ORF">C449_13962</name>
</gene>
<proteinExistence type="predicted"/>
<sequence>MFVLVVVPFALALRDAAELSGVPFTSVVVETGVVVTVEVGAGVGVGVVSFSTIGVTVSVLVDGVSVCPSRSPARVAHPANTTNIATAIARRGFVVMLCGRSGIFN</sequence>
<evidence type="ECO:0000313" key="1">
    <source>
        <dbReference type="EMBL" id="EMA43089.1"/>
    </source>
</evidence>
<organism evidence="1 2">
    <name type="scientific">Halococcus saccharolyticus DSM 5350</name>
    <dbReference type="NCBI Taxonomy" id="1227455"/>
    <lineage>
        <taxon>Archaea</taxon>
        <taxon>Methanobacteriati</taxon>
        <taxon>Methanobacteriota</taxon>
        <taxon>Stenosarchaea group</taxon>
        <taxon>Halobacteria</taxon>
        <taxon>Halobacteriales</taxon>
        <taxon>Halococcaceae</taxon>
        <taxon>Halococcus</taxon>
    </lineage>
</organism>
<evidence type="ECO:0000313" key="2">
    <source>
        <dbReference type="Proteomes" id="UP000011669"/>
    </source>
</evidence>
<reference evidence="1 2" key="1">
    <citation type="journal article" date="2014" name="PLoS Genet.">
        <title>Phylogenetically driven sequencing of extremely halophilic archaea reveals strategies for static and dynamic osmo-response.</title>
        <authorList>
            <person name="Becker E.A."/>
            <person name="Seitzer P.M."/>
            <person name="Tritt A."/>
            <person name="Larsen D."/>
            <person name="Krusor M."/>
            <person name="Yao A.I."/>
            <person name="Wu D."/>
            <person name="Madern D."/>
            <person name="Eisen J.A."/>
            <person name="Darling A.E."/>
            <person name="Facciotti M.T."/>
        </authorList>
    </citation>
    <scope>NUCLEOTIDE SEQUENCE [LARGE SCALE GENOMIC DNA]</scope>
    <source>
        <strain evidence="1 2">DSM 5350</strain>
    </source>
</reference>
<keyword evidence="2" id="KW-1185">Reference proteome</keyword>
<dbReference type="AlphaFoldDB" id="M0MEK6"/>
<name>M0MEK6_9EURY</name>